<evidence type="ECO:0000313" key="4">
    <source>
        <dbReference type="Proteomes" id="UP000307874"/>
    </source>
</evidence>
<reference evidence="3 4" key="1">
    <citation type="submission" date="2019-05" db="EMBL/GenBank/DDBJ databases">
        <authorList>
            <person name="Lee S.D."/>
        </authorList>
    </citation>
    <scope>NUCLEOTIDE SEQUENCE [LARGE SCALE GENOMIC DNA]</scope>
    <source>
        <strain evidence="3 4">GH2-6</strain>
    </source>
</reference>
<dbReference type="InterPro" id="IPR024983">
    <property type="entry name" value="CHAT_dom"/>
</dbReference>
<feature type="signal peptide" evidence="1">
    <location>
        <begin position="1"/>
        <end position="25"/>
    </location>
</feature>
<dbReference type="Gene3D" id="1.25.40.10">
    <property type="entry name" value="Tetratricopeptide repeat domain"/>
    <property type="match status" value="1"/>
</dbReference>
<feature type="chain" id="PRO_5022802971" evidence="1">
    <location>
        <begin position="26"/>
        <end position="1023"/>
    </location>
</feature>
<keyword evidence="1" id="KW-0732">Signal</keyword>
<proteinExistence type="predicted"/>
<sequence>MSPGRQLPFAALLLALLLSVVPARGQEGATSFQALFQQFSTLFQGGDYDAAASVMEQAIAVYDRNPGNPIKRASLAYYLALAYVNAGDANAALNTTQAAFAYRPELVSRYPEFYFVEGWAKARLGFIAQAAASYSAGVGLAEAYNEGEPGRFAPETLAAMRVQEAYLWARSSTVPSARLTIDPLSAAISNHEALTGAENSHDRYLLAQALSAQGFEIEARAAFLDLITAAAEPFRTRALARLAVLEWTLDAREAAAGTARAALDNAEHLDEARAAVMRSLLIVATAEGLSEADVDALMEQMAVIADKGAALTYEDAVDLLEIVSIMVSTVDEPALDDPAAGGFVETTLATLDEIDDLFISDSFARHKLADTRLKLARAAETLGMMDRARTLYQDVYYSTAASLLETAAAASGLARLGVSVEGELRDDLDLQLTFSETAAGAAEAFLSGIPARSEGLQQQQIARLSEIMEQAVDLGFDLLEARTIIGPMDASNVDEAFNQTGPYVFPFEDALAKGYAASAGEGYYADILDDAFRQIQLSRQSSAGRAIAAMTARMSAGSDELALLLRQRDALIAERNRILERAGEETITRYDLLADIEPRLDAVEAELDAAYPDYGNYVASRPLSLEVARGLLRADEALVTYLLTGRGLHIFAVTRENVIWDRTVLDDGWLEQTVRKLRATLDPRGPLRAPVRGAMTPFDLGSGPAETPEGGFDLALSHALYEKALGPVHALLPEGATLLIAPDGPLQAIPFAAMVAEAPDESVTGPARFAEAHWAIRDNAFATLPLPSTLRALRAENASRPVGGFLGIGNPHFRQDPAWLRLAPLPETGVELETLNAIVADDSGTLLLGDAANEDALARTALEDAAIIAFATHGLMGGEANGLTEPALALTPLDNQVAGMAGMRDGLLTASEIAALELDADWVLLSACNTAQGQGGEGSEGLSGLARAFFYAGARRLVVSHWAVQSDATVALTTGMFDALADMPDNDSGARALRRSILAMIDDPENPSWSHPGVWAPFVTVGW</sequence>
<accession>A0A5C4JNN4</accession>
<keyword evidence="4" id="KW-1185">Reference proteome</keyword>
<dbReference type="OrthoDB" id="9787760at2"/>
<dbReference type="EMBL" id="VCLB01000008">
    <property type="protein sequence ID" value="TNB46900.1"/>
    <property type="molecule type" value="Genomic_DNA"/>
</dbReference>
<gene>
    <name evidence="3" type="ORF">FF124_15190</name>
</gene>
<feature type="domain" description="CHAT" evidence="2">
    <location>
        <begin position="716"/>
        <end position="1022"/>
    </location>
</feature>
<dbReference type="RefSeq" id="WP_138749338.1">
    <property type="nucleotide sequence ID" value="NZ_VCLB01000008.1"/>
</dbReference>
<name>A0A5C4JNN4_9HYPH</name>
<comment type="caution">
    <text evidence="3">The sequence shown here is derived from an EMBL/GenBank/DDBJ whole genome shotgun (WGS) entry which is preliminary data.</text>
</comment>
<dbReference type="AlphaFoldDB" id="A0A5C4JNN4"/>
<dbReference type="Proteomes" id="UP000307874">
    <property type="component" value="Unassembled WGS sequence"/>
</dbReference>
<dbReference type="SUPFAM" id="SSF48452">
    <property type="entry name" value="TPR-like"/>
    <property type="match status" value="1"/>
</dbReference>
<reference evidence="3 4" key="2">
    <citation type="submission" date="2019-06" db="EMBL/GenBank/DDBJ databases">
        <title>Martelella lutilitoris sp. nov., isolated from a tidal mudflat.</title>
        <authorList>
            <person name="Kim Y.-J."/>
        </authorList>
    </citation>
    <scope>NUCLEOTIDE SEQUENCE [LARGE SCALE GENOMIC DNA]</scope>
    <source>
        <strain evidence="3 4">GH2-6</strain>
    </source>
</reference>
<evidence type="ECO:0000256" key="1">
    <source>
        <dbReference type="SAM" id="SignalP"/>
    </source>
</evidence>
<dbReference type="Pfam" id="PF12770">
    <property type="entry name" value="CHAT"/>
    <property type="match status" value="1"/>
</dbReference>
<organism evidence="3 4">
    <name type="scientific">Martelella lutilitoris</name>
    <dbReference type="NCBI Taxonomy" id="2583532"/>
    <lineage>
        <taxon>Bacteria</taxon>
        <taxon>Pseudomonadati</taxon>
        <taxon>Pseudomonadota</taxon>
        <taxon>Alphaproteobacteria</taxon>
        <taxon>Hyphomicrobiales</taxon>
        <taxon>Aurantimonadaceae</taxon>
        <taxon>Martelella</taxon>
    </lineage>
</organism>
<dbReference type="InterPro" id="IPR011990">
    <property type="entry name" value="TPR-like_helical_dom_sf"/>
</dbReference>
<protein>
    <submittedName>
        <fullName evidence="3">CHAT domain-containing protein</fullName>
    </submittedName>
</protein>
<evidence type="ECO:0000259" key="2">
    <source>
        <dbReference type="Pfam" id="PF12770"/>
    </source>
</evidence>
<evidence type="ECO:0000313" key="3">
    <source>
        <dbReference type="EMBL" id="TNB46900.1"/>
    </source>
</evidence>